<evidence type="ECO:0000259" key="2">
    <source>
        <dbReference type="SMART" id="SM00470"/>
    </source>
</evidence>
<dbReference type="Proteomes" id="UP000501753">
    <property type="component" value="Chromosome"/>
</dbReference>
<proteinExistence type="predicted"/>
<sequence length="354" mass="38662">MFPAHIASLQCIPTPEECMVERPESHSSAPPETREPDQGTIETIATDALLPADSPRTAGLDEDHVRALADVLESLPPLLVERNSLRVIDGMHRLLAARLKGHEHVRVQFYDGDADQAFLHSVRINVRHGLPLTRADRRAAAERLFRTHPQLSDRAIAAIAGLATKTVARLRLTLIGCSSSDVRVGQDGRRRPVNNADGRLAASRVIALRPEASLREIAREAGISVGTAHDVKERIRQGKDPLPDGVREKTLEIAPAPADDTRSPAAPAEPPERTVAQDMQEVLQRLRQDPSLRYTESGRSLLRWLGTSTVIPAELPVPLKQVPAHCAVNVSRLARSCAAAWLELALHLESGTSR</sequence>
<gene>
    <name evidence="4" type="ORF">DDJ31_04535</name>
    <name evidence="3" type="ORF">ELQ87_34730</name>
</gene>
<protein>
    <recommendedName>
        <fullName evidence="2">ParB-like N-terminal domain-containing protein</fullName>
    </recommendedName>
</protein>
<keyword evidence="6" id="KW-1185">Reference proteome</keyword>
<feature type="domain" description="ParB-like N-terminal" evidence="2">
    <location>
        <begin position="42"/>
        <end position="126"/>
    </location>
</feature>
<evidence type="ECO:0000313" key="6">
    <source>
        <dbReference type="Proteomes" id="UP000501753"/>
    </source>
</evidence>
<dbReference type="KEGG" id="sgd:ELQ87_34730"/>
<dbReference type="Proteomes" id="UP000271291">
    <property type="component" value="Chromosome"/>
</dbReference>
<dbReference type="EMBL" id="CP034687">
    <property type="protein sequence ID" value="AZS88822.1"/>
    <property type="molecule type" value="Genomic_DNA"/>
</dbReference>
<feature type="region of interest" description="Disordered" evidence="1">
    <location>
        <begin position="237"/>
        <end position="274"/>
    </location>
</feature>
<dbReference type="AlphaFoldDB" id="A0A3S9ZMG1"/>
<dbReference type="SMART" id="SM00470">
    <property type="entry name" value="ParB"/>
    <property type="match status" value="1"/>
</dbReference>
<organism evidence="3 5">
    <name type="scientific">Streptomyces griseoviridis</name>
    <dbReference type="NCBI Taxonomy" id="45398"/>
    <lineage>
        <taxon>Bacteria</taxon>
        <taxon>Bacillati</taxon>
        <taxon>Actinomycetota</taxon>
        <taxon>Actinomycetes</taxon>
        <taxon>Kitasatosporales</taxon>
        <taxon>Streptomycetaceae</taxon>
        <taxon>Streptomyces</taxon>
    </lineage>
</organism>
<evidence type="ECO:0000313" key="5">
    <source>
        <dbReference type="Proteomes" id="UP000271291"/>
    </source>
</evidence>
<dbReference type="OrthoDB" id="3701787at2"/>
<dbReference type="InterPro" id="IPR036086">
    <property type="entry name" value="ParB/Sulfiredoxin_sf"/>
</dbReference>
<dbReference type="InterPro" id="IPR003115">
    <property type="entry name" value="ParB_N"/>
</dbReference>
<accession>A0A3S9ZMG1</accession>
<name>A0A3S9ZMG1_STRGD</name>
<reference evidence="3 5" key="2">
    <citation type="submission" date="2018-12" db="EMBL/GenBank/DDBJ databases">
        <title>Streptomyces griseoviridis F1-27 complete genome.</title>
        <authorList>
            <person name="Mariita R.M."/>
            <person name="Sello J.K."/>
        </authorList>
    </citation>
    <scope>NUCLEOTIDE SEQUENCE [LARGE SCALE GENOMIC DNA]</scope>
    <source>
        <strain evidence="3 5">F1-27</strain>
    </source>
</reference>
<dbReference type="SUPFAM" id="SSF110849">
    <property type="entry name" value="ParB/Sulfiredoxin"/>
    <property type="match status" value="1"/>
</dbReference>
<dbReference type="Gene3D" id="3.90.1530.10">
    <property type="entry name" value="Conserved hypothetical protein from pyrococcus furiosus pfu- 392566-001, ParB domain"/>
    <property type="match status" value="1"/>
</dbReference>
<feature type="compositionally biased region" description="Basic and acidic residues" evidence="1">
    <location>
        <begin position="237"/>
        <end position="251"/>
    </location>
</feature>
<evidence type="ECO:0000313" key="4">
    <source>
        <dbReference type="EMBL" id="QCN84339.1"/>
    </source>
</evidence>
<evidence type="ECO:0000313" key="3">
    <source>
        <dbReference type="EMBL" id="AZS88822.1"/>
    </source>
</evidence>
<dbReference type="EMBL" id="CP029078">
    <property type="protein sequence ID" value="QCN84339.1"/>
    <property type="molecule type" value="Genomic_DNA"/>
</dbReference>
<reference evidence="4 6" key="1">
    <citation type="submission" date="2018-04" db="EMBL/GenBank/DDBJ databases">
        <title>Complete genome sequences of Streptomyces griseoviridis K61 and characterization of antagonistic properties of biological control agents.</title>
        <authorList>
            <person name="Mariita R.M."/>
            <person name="Sello J.K."/>
        </authorList>
    </citation>
    <scope>NUCLEOTIDE SEQUENCE [LARGE SCALE GENOMIC DNA]</scope>
    <source>
        <strain evidence="4 6">K61</strain>
    </source>
</reference>
<evidence type="ECO:0000256" key="1">
    <source>
        <dbReference type="SAM" id="MobiDB-lite"/>
    </source>
</evidence>